<sequence length="63" mass="6881">MAKKTEVEAIANQLSFAVKELSTVAERLSKAGYAEIADEIRTLANSGGFFAEEFARLSRERAS</sequence>
<protein>
    <submittedName>
        <fullName evidence="1">Uncharacterized protein</fullName>
    </submittedName>
</protein>
<name>A0ABX7B7F9_9PROT</name>
<accession>A0ABX7B7F9</accession>
<proteinExistence type="predicted"/>
<dbReference type="EMBL" id="CP067420">
    <property type="protein sequence ID" value="QQP90068.1"/>
    <property type="molecule type" value="Genomic_DNA"/>
</dbReference>
<reference evidence="1" key="1">
    <citation type="submission" date="2021-02" db="EMBL/GenBank/DDBJ databases">
        <title>Skermanella TT6 skin isolate.</title>
        <authorList>
            <person name="Lee K."/>
            <person name="Ganzorig M."/>
        </authorList>
    </citation>
    <scope>NUCLEOTIDE SEQUENCE</scope>
    <source>
        <strain evidence="1">TT6</strain>
    </source>
</reference>
<evidence type="ECO:0000313" key="2">
    <source>
        <dbReference type="Proteomes" id="UP000595197"/>
    </source>
</evidence>
<dbReference type="Proteomes" id="UP000595197">
    <property type="component" value="Chromosome"/>
</dbReference>
<dbReference type="RefSeq" id="WP_201076931.1">
    <property type="nucleotide sequence ID" value="NZ_CP067420.1"/>
</dbReference>
<keyword evidence="2" id="KW-1185">Reference proteome</keyword>
<gene>
    <name evidence="1" type="ORF">IGS68_01985</name>
</gene>
<evidence type="ECO:0000313" key="1">
    <source>
        <dbReference type="EMBL" id="QQP90068.1"/>
    </source>
</evidence>
<organism evidence="1 2">
    <name type="scientific">Skermanella cutis</name>
    <dbReference type="NCBI Taxonomy" id="2775420"/>
    <lineage>
        <taxon>Bacteria</taxon>
        <taxon>Pseudomonadati</taxon>
        <taxon>Pseudomonadota</taxon>
        <taxon>Alphaproteobacteria</taxon>
        <taxon>Rhodospirillales</taxon>
        <taxon>Azospirillaceae</taxon>
        <taxon>Skermanella</taxon>
    </lineage>
</organism>